<dbReference type="HOGENOM" id="CLU_1639877_0_0_2"/>
<feature type="transmembrane region" description="Helical" evidence="1">
    <location>
        <begin position="12"/>
        <end position="31"/>
    </location>
</feature>
<sequence>MEKFSNFFKAFDLVKASFAITLILAGVYVVYPDLFQAGDRIWSLLKVGIAVAASIAGIYIVYNTLEAKRGYLTVGDLAGTVIGMGLMFVGLYLMLGEAIENTFTGVAQTVLQFVPYGLSAISMFAGIQAIQKNRKERAAVFIAIAAIFAIVSIFKPLGVIP</sequence>
<keyword evidence="1" id="KW-1133">Transmembrane helix</keyword>
<feature type="transmembrane region" description="Helical" evidence="1">
    <location>
        <begin position="43"/>
        <end position="62"/>
    </location>
</feature>
<feature type="transmembrane region" description="Helical" evidence="1">
    <location>
        <begin position="139"/>
        <end position="160"/>
    </location>
</feature>
<protein>
    <submittedName>
        <fullName evidence="2">Uncharacterized protein</fullName>
    </submittedName>
</protein>
<dbReference type="EMBL" id="CP005290">
    <property type="protein sequence ID" value="AGK60949.1"/>
    <property type="molecule type" value="Genomic_DNA"/>
</dbReference>
<evidence type="ECO:0000256" key="1">
    <source>
        <dbReference type="SAM" id="Phobius"/>
    </source>
</evidence>
<keyword evidence="1" id="KW-0472">Membrane</keyword>
<reference evidence="2 3" key="1">
    <citation type="journal article" date="2013" name="Genome Announc.">
        <title>Complete Genome Sequence of the Thermophilic and Facultatively Chemolithoautotrophic Sulfate Reducer Archaeoglobus sulfaticallidus Strain PM70-1T.</title>
        <authorList>
            <person name="Stokke R."/>
            <person name="Hocking W.P."/>
            <person name="Steinsbu B.O."/>
            <person name="Steen I.H."/>
        </authorList>
    </citation>
    <scope>NUCLEOTIDE SEQUENCE [LARGE SCALE GENOMIC DNA]</scope>
    <source>
        <strain evidence="2">PM70-1</strain>
    </source>
</reference>
<dbReference type="KEGG" id="ast:Asulf_00945"/>
<dbReference type="AlphaFoldDB" id="N0BBH4"/>
<feature type="transmembrane region" description="Helical" evidence="1">
    <location>
        <begin position="106"/>
        <end position="127"/>
    </location>
</feature>
<evidence type="ECO:0000313" key="3">
    <source>
        <dbReference type="Proteomes" id="UP000013307"/>
    </source>
</evidence>
<dbReference type="RefSeq" id="WP_015590547.1">
    <property type="nucleotide sequence ID" value="NC_021169.1"/>
</dbReference>
<accession>N0BBH4</accession>
<proteinExistence type="predicted"/>
<feature type="transmembrane region" description="Helical" evidence="1">
    <location>
        <begin position="74"/>
        <end position="94"/>
    </location>
</feature>
<dbReference type="Proteomes" id="UP000013307">
    <property type="component" value="Chromosome"/>
</dbReference>
<name>N0BBH4_9EURY</name>
<keyword evidence="3" id="KW-1185">Reference proteome</keyword>
<evidence type="ECO:0000313" key="2">
    <source>
        <dbReference type="EMBL" id="AGK60949.1"/>
    </source>
</evidence>
<gene>
    <name evidence="2" type="ORF">Asulf_00945</name>
</gene>
<dbReference type="GeneID" id="15392586"/>
<dbReference type="STRING" id="387631.Asulf_00945"/>
<organism evidence="2 3">
    <name type="scientific">Archaeoglobus sulfaticallidus PM70-1</name>
    <dbReference type="NCBI Taxonomy" id="387631"/>
    <lineage>
        <taxon>Archaea</taxon>
        <taxon>Methanobacteriati</taxon>
        <taxon>Methanobacteriota</taxon>
        <taxon>Archaeoglobi</taxon>
        <taxon>Archaeoglobales</taxon>
        <taxon>Archaeoglobaceae</taxon>
        <taxon>Archaeoglobus</taxon>
    </lineage>
</organism>
<keyword evidence="1" id="KW-0812">Transmembrane</keyword>